<feature type="transmembrane region" description="Helical" evidence="2">
    <location>
        <begin position="30"/>
        <end position="53"/>
    </location>
</feature>
<dbReference type="InterPro" id="IPR025263">
    <property type="entry name" value="YhdP_central"/>
</dbReference>
<keyword evidence="5" id="KW-1185">Reference proteome</keyword>
<dbReference type="eggNOG" id="COG3164">
    <property type="taxonomic scope" value="Bacteria"/>
</dbReference>
<evidence type="ECO:0000313" key="5">
    <source>
        <dbReference type="Proteomes" id="UP000008632"/>
    </source>
</evidence>
<keyword evidence="2" id="KW-1133">Transmembrane helix</keyword>
<evidence type="ECO:0000256" key="1">
    <source>
        <dbReference type="SAM" id="MobiDB-lite"/>
    </source>
</evidence>
<protein>
    <submittedName>
        <fullName evidence="4">Putative secreted protein</fullName>
    </submittedName>
</protein>
<dbReference type="Proteomes" id="UP000008632">
    <property type="component" value="Chromosome"/>
</dbReference>
<dbReference type="PANTHER" id="PTHR38690:SF1">
    <property type="entry name" value="PROTEASE"/>
    <property type="match status" value="1"/>
</dbReference>
<proteinExistence type="predicted"/>
<dbReference type="InterPro" id="IPR011836">
    <property type="entry name" value="YhdP"/>
</dbReference>
<gene>
    <name evidence="4" type="ordered locus">Psesu_2226</name>
</gene>
<evidence type="ECO:0000256" key="2">
    <source>
        <dbReference type="SAM" id="Phobius"/>
    </source>
</evidence>
<keyword evidence="2" id="KW-0472">Membrane</keyword>
<dbReference type="KEGG" id="psu:Psesu_2226"/>
<dbReference type="PANTHER" id="PTHR38690">
    <property type="entry name" value="PROTEASE-RELATED"/>
    <property type="match status" value="1"/>
</dbReference>
<dbReference type="NCBIfam" id="TIGR02099">
    <property type="entry name" value="YhdP family protein"/>
    <property type="match status" value="1"/>
</dbReference>
<reference evidence="4 5" key="1">
    <citation type="submission" date="2011-01" db="EMBL/GenBank/DDBJ databases">
        <title>Complete sequence of Pseudoxanthomonas suwonensis 11-1.</title>
        <authorList>
            <consortium name="US DOE Joint Genome Institute"/>
            <person name="Lucas S."/>
            <person name="Copeland A."/>
            <person name="Lapidus A."/>
            <person name="Cheng J.-F."/>
            <person name="Goodwin L."/>
            <person name="Pitluck S."/>
            <person name="Teshima H."/>
            <person name="Detter J.C."/>
            <person name="Han C."/>
            <person name="Tapia R."/>
            <person name="Land M."/>
            <person name="Hauser L."/>
            <person name="Kyrpides N."/>
            <person name="Ivanova N."/>
            <person name="Ovchinnikova G."/>
            <person name="Siebers A.K."/>
            <person name="Allgaier M."/>
            <person name="Thelen M.P."/>
            <person name="Hugenholtz P."/>
            <person name="Gladden J."/>
            <person name="Woyke T."/>
        </authorList>
    </citation>
    <scope>NUCLEOTIDE SEQUENCE [LARGE SCALE GENOMIC DNA]</scope>
    <source>
        <strain evidence="5">11-1</strain>
    </source>
</reference>
<dbReference type="STRING" id="743721.Psesu_2226"/>
<feature type="region of interest" description="Disordered" evidence="1">
    <location>
        <begin position="1314"/>
        <end position="1344"/>
    </location>
</feature>
<dbReference type="Pfam" id="PF13116">
    <property type="entry name" value="YhdP"/>
    <property type="match status" value="1"/>
</dbReference>
<sequence>MDALARAQSIDAPPLMTVPLRHRLRHARRWAGYSVAVALIAVALVVGAASQLLPLAERHPDRVAALLSEKAGRPVAFDQVRTRWTRRGPLLQLDGLRIGGGPGADGGGVQVGQAEVLVSLYAGLLPGRSFTELRLRGPALTLRREDDGRWAIRGLPLADDAPQADPLQHLEGLGELQVIGGRLDIDAPQIGLQARIPRIDLRLRVDQSQVRAGARGWIDADGQPLSLALDFDRSRGDGRVYVDLDAASLSAWAPLLEPTGITPQGGSGRIQAWAELRGRRVVLATTRFELRGLDLAGAPLEGRGRPRQQLPGLSGHVIWRLVAGGWRLDAPRLQLQSPGSSQTLDGLLLAAGEQYAFRIDDMELSPLLALAALSDRLPAAHRAWLLDAAPHARLTGIELAGQRGGPLRLQGRLEGVGFAPVNGAPGLEGLAGAFEGDGEGVHLALDPGTPLRVDWPGGFGVAHDVRLDGHVLAWREGAGWQVGTPDLAIRASDYGARVRGGMHFQGDGTRPWMDVAAELDDAAVPAAKKFWLRQSMPPAAVQWLDMALEDGVVRDGRALVAGDLDDWPFVHDNGLFDARGRIEDGRFRFQAEWPALESTRADVAFVGNGFQVRGSGELAGVPVERFEAGIADYGDAPLLVRATARGDAGSFVELLRNSPLYEDQAETLDNLQASGPARADFALNLPLSDGQPGRVSGNVDLGGVRLVEKRWDLAFDAVRGGVRYDGNGFSAADLAVSWDGQPGRLSLRAGRGHVQDPAQVFEAALDAPMDASRLMARAPELDWMRPYVNGRSQWTLGLAVPASVPAGSPAARLQLDTDLAGTALDFPAPLAKPAAGVLPTKVQLGLPFGSGPIDVGFGERLALRARQQNGATGVQVTLGSGTVAGEPPASGMVIGGRTGELDALEWIGLARGGGDGDLPLRRVDVLAERLHLLGGQFPQARLQLRPVHGALAVEVDGPGLAGTLQVPDAKGAAVEGHFTRLHWQPEPRAEGAASPAPTARPEVAATVAPATTVGNEVASQPATGMAATTDLPAPPAPQTVESFDPAAIPPLSLDIDDLRFRGAKLGTARLRTRPSDDGLLLESLQLRSDWQQADVTGEWSGRGDQARTRLDMDVRSEDMGRLVSALGYADFLARGEGTIHLQAAWPGSPAGFQLGALEGSLRIDARNGQLLEVEPGAGRVLGLLSVAQLPRRLMLDFRDFFSRGLAFNRLAGQVQVGQGIAGTPDMLIDGPAAEIRIRGRTDLVAQQFDQTIDVQPKSGNLLAVVGAVAGGPVGAAVGAAANAVLARPLGGIAARTYHVSGPWKEPKVEVVERETVPAVQPATTEPAPARQHRAPDATEPQAAR</sequence>
<keyword evidence="2" id="KW-0812">Transmembrane</keyword>
<evidence type="ECO:0000313" key="4">
    <source>
        <dbReference type="EMBL" id="ADV28060.1"/>
    </source>
</evidence>
<name>E6WV61_PSEUU</name>
<dbReference type="HOGENOM" id="CLU_003522_4_0_6"/>
<evidence type="ECO:0000259" key="3">
    <source>
        <dbReference type="Pfam" id="PF13116"/>
    </source>
</evidence>
<accession>E6WV61</accession>
<feature type="domain" description="YhdP central" evidence="3">
    <location>
        <begin position="27"/>
        <end position="1308"/>
    </location>
</feature>
<organism evidence="4 5">
    <name type="scientific">Pseudoxanthomonas suwonensis (strain 11-1)</name>
    <dbReference type="NCBI Taxonomy" id="743721"/>
    <lineage>
        <taxon>Bacteria</taxon>
        <taxon>Pseudomonadati</taxon>
        <taxon>Pseudomonadota</taxon>
        <taxon>Gammaproteobacteria</taxon>
        <taxon>Lysobacterales</taxon>
        <taxon>Lysobacteraceae</taxon>
        <taxon>Pseudoxanthomonas</taxon>
    </lineage>
</organism>
<dbReference type="EMBL" id="CP002446">
    <property type="protein sequence ID" value="ADV28060.1"/>
    <property type="molecule type" value="Genomic_DNA"/>
</dbReference>